<dbReference type="RefSeq" id="WP_076928333.1">
    <property type="nucleotide sequence ID" value="NZ_LT605205.1"/>
</dbReference>
<dbReference type="InterPro" id="IPR032508">
    <property type="entry name" value="FecR_C"/>
</dbReference>
<gene>
    <name evidence="4" type="ORF">PSM36_0110</name>
</gene>
<feature type="domain" description="Protein FecR C-terminal" evidence="3">
    <location>
        <begin position="251"/>
        <end position="319"/>
    </location>
</feature>
<dbReference type="Pfam" id="PF16344">
    <property type="entry name" value="FecR_C"/>
    <property type="match status" value="1"/>
</dbReference>
<dbReference type="KEGG" id="psac:PSM36_0110"/>
<dbReference type="FunFam" id="2.60.120.1440:FF:000001">
    <property type="entry name" value="Putative anti-sigma factor"/>
    <property type="match status" value="1"/>
</dbReference>
<protein>
    <submittedName>
        <fullName evidence="4">Uncharacterized protein</fullName>
    </submittedName>
</protein>
<evidence type="ECO:0000256" key="1">
    <source>
        <dbReference type="SAM" id="Phobius"/>
    </source>
</evidence>
<proteinExistence type="predicted"/>
<dbReference type="AlphaFoldDB" id="A0A1R3SRA9"/>
<dbReference type="InterPro" id="IPR006860">
    <property type="entry name" value="FecR"/>
</dbReference>
<dbReference type="EMBL" id="LT605205">
    <property type="protein sequence ID" value="SCD18946.1"/>
    <property type="molecule type" value="Genomic_DNA"/>
</dbReference>
<keyword evidence="1" id="KW-1133">Transmembrane helix</keyword>
<dbReference type="Proteomes" id="UP000187464">
    <property type="component" value="Chromosome I"/>
</dbReference>
<organism evidence="4 5">
    <name type="scientific">Proteiniphilum saccharofermentans</name>
    <dbReference type="NCBI Taxonomy" id="1642647"/>
    <lineage>
        <taxon>Bacteria</taxon>
        <taxon>Pseudomonadati</taxon>
        <taxon>Bacteroidota</taxon>
        <taxon>Bacteroidia</taxon>
        <taxon>Bacteroidales</taxon>
        <taxon>Dysgonomonadaceae</taxon>
        <taxon>Proteiniphilum</taxon>
    </lineage>
</organism>
<evidence type="ECO:0000259" key="2">
    <source>
        <dbReference type="Pfam" id="PF04773"/>
    </source>
</evidence>
<dbReference type="Gene3D" id="2.60.120.1440">
    <property type="match status" value="1"/>
</dbReference>
<feature type="domain" description="FecR protein" evidence="2">
    <location>
        <begin position="114"/>
        <end position="207"/>
    </location>
</feature>
<name>A0A1R3SRA9_9BACT</name>
<reference evidence="4 5" key="1">
    <citation type="submission" date="2016-08" db="EMBL/GenBank/DDBJ databases">
        <authorList>
            <person name="Seilhamer J.J."/>
        </authorList>
    </citation>
    <scope>NUCLEOTIDE SEQUENCE [LARGE SCALE GENOMIC DNA]</scope>
    <source>
        <strain evidence="4">M3/6</strain>
    </source>
</reference>
<dbReference type="InterPro" id="IPR012373">
    <property type="entry name" value="Ferrdict_sens_TM"/>
</dbReference>
<dbReference type="STRING" id="1642647.PSM36_0110"/>
<dbReference type="PIRSF" id="PIRSF018266">
    <property type="entry name" value="FecR"/>
    <property type="match status" value="1"/>
</dbReference>
<dbReference type="PANTHER" id="PTHR30273">
    <property type="entry name" value="PERIPLASMIC SIGNAL SENSOR AND SIGMA FACTOR ACTIVATOR FECR-RELATED"/>
    <property type="match status" value="1"/>
</dbReference>
<keyword evidence="1" id="KW-0812">Transmembrane</keyword>
<evidence type="ECO:0000259" key="3">
    <source>
        <dbReference type="Pfam" id="PF16344"/>
    </source>
</evidence>
<keyword evidence="1" id="KW-0472">Membrane</keyword>
<keyword evidence="5" id="KW-1185">Reference proteome</keyword>
<evidence type="ECO:0000313" key="5">
    <source>
        <dbReference type="Proteomes" id="UP000187464"/>
    </source>
</evidence>
<feature type="transmembrane region" description="Helical" evidence="1">
    <location>
        <begin position="77"/>
        <end position="101"/>
    </location>
</feature>
<accession>A0A1R3SRA9</accession>
<dbReference type="Gene3D" id="3.55.50.30">
    <property type="match status" value="1"/>
</dbReference>
<dbReference type="PANTHER" id="PTHR30273:SF2">
    <property type="entry name" value="PROTEIN FECR"/>
    <property type="match status" value="1"/>
</dbReference>
<dbReference type="GO" id="GO:0016989">
    <property type="term" value="F:sigma factor antagonist activity"/>
    <property type="evidence" value="ECO:0007669"/>
    <property type="project" value="TreeGrafter"/>
</dbReference>
<sequence length="323" mass="37671">MDEQLLRYFSGELTIDERLELIHRIENDSLLKAEFIRLQNLNAISQLSYHPTDRSEGISHFKTFTIQVKRNTQRKSFIYFVKYAAIALVLVASTVWATLYLSDTATEPVMNTLYAPAGQRAQITLQDGTVVWLNAQSTLKYPSHFSKRNREVEIIGEAFFDVAQEKKRPFIVSTQHIDMEVLGTQFNVYSYPDADYIQTDLVEGSVKIYEAMDKKNSVILKPNEQVTIRGNKMTVDNIINSNHLLWKEGIYCFHNERLIDIIEKLQLYYDIKIVVEDPEIFNVRYTGKFRQRDGIDEILRIMQKIQPFKIEKDRDNNIITLSK</sequence>
<evidence type="ECO:0000313" key="4">
    <source>
        <dbReference type="EMBL" id="SCD18946.1"/>
    </source>
</evidence>
<dbReference type="Pfam" id="PF04773">
    <property type="entry name" value="FecR"/>
    <property type="match status" value="1"/>
</dbReference>